<sequence length="41" mass="4757">MNQSCLLSSEKCSIFCRSFNCHPPNSGLRKKEEYHSNKLHC</sequence>
<reference evidence="1" key="2">
    <citation type="journal article" date="2015" name="Fish Shellfish Immunol.">
        <title>Early steps in the European eel (Anguilla anguilla)-Vibrio vulnificus interaction in the gills: Role of the RtxA13 toxin.</title>
        <authorList>
            <person name="Callol A."/>
            <person name="Pajuelo D."/>
            <person name="Ebbesson L."/>
            <person name="Teles M."/>
            <person name="MacKenzie S."/>
            <person name="Amaro C."/>
        </authorList>
    </citation>
    <scope>NUCLEOTIDE SEQUENCE</scope>
</reference>
<dbReference type="EMBL" id="GBXM01006992">
    <property type="protein sequence ID" value="JAI01586.1"/>
    <property type="molecule type" value="Transcribed_RNA"/>
</dbReference>
<proteinExistence type="predicted"/>
<organism evidence="1">
    <name type="scientific">Anguilla anguilla</name>
    <name type="common">European freshwater eel</name>
    <name type="synonym">Muraena anguilla</name>
    <dbReference type="NCBI Taxonomy" id="7936"/>
    <lineage>
        <taxon>Eukaryota</taxon>
        <taxon>Metazoa</taxon>
        <taxon>Chordata</taxon>
        <taxon>Craniata</taxon>
        <taxon>Vertebrata</taxon>
        <taxon>Euteleostomi</taxon>
        <taxon>Actinopterygii</taxon>
        <taxon>Neopterygii</taxon>
        <taxon>Teleostei</taxon>
        <taxon>Anguilliformes</taxon>
        <taxon>Anguillidae</taxon>
        <taxon>Anguilla</taxon>
    </lineage>
</organism>
<evidence type="ECO:0000313" key="1">
    <source>
        <dbReference type="EMBL" id="JAI01586.1"/>
    </source>
</evidence>
<dbReference type="AlphaFoldDB" id="A0A0E9XIC7"/>
<protein>
    <submittedName>
        <fullName evidence="1">Uncharacterized protein</fullName>
    </submittedName>
</protein>
<reference evidence="1" key="1">
    <citation type="submission" date="2014-11" db="EMBL/GenBank/DDBJ databases">
        <authorList>
            <person name="Amaro Gonzalez C."/>
        </authorList>
    </citation>
    <scope>NUCLEOTIDE SEQUENCE</scope>
</reference>
<name>A0A0E9XIC7_ANGAN</name>
<accession>A0A0E9XIC7</accession>